<dbReference type="PATRIC" id="fig|35806.4.peg.701"/>
<dbReference type="AlphaFoldDB" id="A0A0D6AY67"/>
<dbReference type="Proteomes" id="UP000064912">
    <property type="component" value="Chromosome"/>
</dbReference>
<organism evidence="2 3">
    <name type="scientific">Rhodovulum sulfidophilum</name>
    <name type="common">Rhodobacter sulfidophilus</name>
    <dbReference type="NCBI Taxonomy" id="35806"/>
    <lineage>
        <taxon>Bacteria</taxon>
        <taxon>Pseudomonadati</taxon>
        <taxon>Pseudomonadota</taxon>
        <taxon>Alphaproteobacteria</taxon>
        <taxon>Rhodobacterales</taxon>
        <taxon>Paracoccaceae</taxon>
        <taxon>Rhodovulum</taxon>
    </lineage>
</organism>
<feature type="compositionally biased region" description="Basic and acidic residues" evidence="1">
    <location>
        <begin position="114"/>
        <end position="126"/>
    </location>
</feature>
<proteinExistence type="predicted"/>
<name>A0A0D6AY67_RHOSU</name>
<keyword evidence="2" id="KW-0969">Cilium</keyword>
<keyword evidence="2" id="KW-0282">Flagellum</keyword>
<evidence type="ECO:0000313" key="2">
    <source>
        <dbReference type="EMBL" id="BAQ67853.1"/>
    </source>
</evidence>
<reference evidence="2 3" key="1">
    <citation type="submission" date="2015-02" db="EMBL/GenBank/DDBJ databases">
        <title>Genome sequene of Rhodovulum sulfidophilum DSM 2351.</title>
        <authorList>
            <person name="Nagao N."/>
        </authorList>
    </citation>
    <scope>NUCLEOTIDE SEQUENCE [LARGE SCALE GENOMIC DNA]</scope>
    <source>
        <strain evidence="2 3">DSM 2351</strain>
    </source>
</reference>
<sequence length="126" mass="13827">MESSIVGFDGGYFIPMRYIPVKNKLFLSGIASQSDVRLNISDPAARGFRRGRSLEVSVADSAKEFEDLLAQMDGLTLSAFIDLTAPEMPEESAPNLASPAGAPSEDSEMPLIERLPRQSDHQKRDR</sequence>
<accession>A0A0D6AY67</accession>
<keyword evidence="2" id="KW-0966">Cell projection</keyword>
<dbReference type="EMBL" id="AP014800">
    <property type="protein sequence ID" value="BAQ67853.1"/>
    <property type="molecule type" value="Genomic_DNA"/>
</dbReference>
<dbReference type="KEGG" id="rsu:NHU_00684"/>
<protein>
    <submittedName>
        <fullName evidence="2">Flagellar hook protein FlgE</fullName>
    </submittedName>
</protein>
<evidence type="ECO:0000256" key="1">
    <source>
        <dbReference type="SAM" id="MobiDB-lite"/>
    </source>
</evidence>
<feature type="region of interest" description="Disordered" evidence="1">
    <location>
        <begin position="88"/>
        <end position="126"/>
    </location>
</feature>
<evidence type="ECO:0000313" key="3">
    <source>
        <dbReference type="Proteomes" id="UP000064912"/>
    </source>
</evidence>
<gene>
    <name evidence="2" type="ORF">NHU_00684</name>
</gene>